<dbReference type="Pfam" id="PF20639">
    <property type="entry name" value="Rrn6_K-rich"/>
    <property type="match status" value="1"/>
</dbReference>
<dbReference type="EMBL" id="JAADYS010002281">
    <property type="protein sequence ID" value="KAF4459018.1"/>
    <property type="molecule type" value="Genomic_DNA"/>
</dbReference>
<dbReference type="PANTHER" id="PTHR28221">
    <property type="entry name" value="RNA POLYMERASE I-SPECIFIC TRANSCRIPTION INITIATION FACTOR RRN6"/>
    <property type="match status" value="1"/>
</dbReference>
<dbReference type="InterPro" id="IPR048536">
    <property type="entry name" value="Rrn6_K-rich"/>
</dbReference>
<dbReference type="Pfam" id="PF10214">
    <property type="entry name" value="Rrn6_beta-prop"/>
    <property type="match status" value="1"/>
</dbReference>
<feature type="region of interest" description="Disordered" evidence="1">
    <location>
        <begin position="820"/>
        <end position="847"/>
    </location>
</feature>
<dbReference type="GO" id="GO:0001163">
    <property type="term" value="F:RNA polymerase I transcription regulatory region sequence-specific DNA binding"/>
    <property type="evidence" value="ECO:0007669"/>
    <property type="project" value="TreeGrafter"/>
</dbReference>
<dbReference type="AlphaFoldDB" id="A0A8H4P6D2"/>
<reference evidence="5 6" key="1">
    <citation type="submission" date="2020-01" db="EMBL/GenBank/DDBJ databases">
        <title>Identification and distribution of gene clusters putatively required for synthesis of sphingolipid metabolism inhibitors in phylogenetically diverse species of the filamentous fungus Fusarium.</title>
        <authorList>
            <person name="Kim H.-S."/>
            <person name="Busman M."/>
            <person name="Brown D.W."/>
            <person name="Divon H."/>
            <person name="Uhlig S."/>
            <person name="Proctor R.H."/>
        </authorList>
    </citation>
    <scope>NUCLEOTIDE SEQUENCE [LARGE SCALE GENOMIC DNA]</scope>
    <source>
        <strain evidence="5 6">NRRL 20459</strain>
    </source>
</reference>
<feature type="domain" description="RRN6 helical bundle" evidence="4">
    <location>
        <begin position="601"/>
        <end position="792"/>
    </location>
</feature>
<feature type="domain" description="RRN6 K-rich C-terminal" evidence="3">
    <location>
        <begin position="872"/>
        <end position="1011"/>
    </location>
</feature>
<dbReference type="PANTHER" id="PTHR28221:SF2">
    <property type="entry name" value="RNA POLYMERASE I-SPECIFIC TRANSCRIPTION INITIATION FACTOR RRN6"/>
    <property type="match status" value="1"/>
</dbReference>
<comment type="caution">
    <text evidence="5">The sequence shown here is derived from an EMBL/GenBank/DDBJ whole genome shotgun (WGS) entry which is preliminary data.</text>
</comment>
<dbReference type="Pfam" id="PF20640">
    <property type="entry name" value="Rrn6_HB"/>
    <property type="match status" value="1"/>
</dbReference>
<dbReference type="GO" id="GO:0003743">
    <property type="term" value="F:translation initiation factor activity"/>
    <property type="evidence" value="ECO:0007669"/>
    <property type="project" value="UniProtKB-KW"/>
</dbReference>
<dbReference type="GO" id="GO:0070860">
    <property type="term" value="C:RNA polymerase I core factor complex"/>
    <property type="evidence" value="ECO:0007669"/>
    <property type="project" value="TreeGrafter"/>
</dbReference>
<feature type="compositionally biased region" description="Low complexity" evidence="1">
    <location>
        <begin position="826"/>
        <end position="847"/>
    </location>
</feature>
<dbReference type="OrthoDB" id="4090074at2759"/>
<sequence length="1012" mass="112441">MAEARRLTDLVHGHVGRLTYLPPEDETSQVGSLHTSRVTSEAPQFKVIGSSAELYPPSKSPAPEVSSNLWQERRTQRRWLLQAHPEAFMGNSALQGLLEENMNRFSKVEGEASDRPLLSIGQMTNVSDPWRVTGAPMLAVATGESGELLRLARIDESKWQWGHNKDTVLNLSVIDPDDVDEEVIWSSDGLPISQVKFATSHTRYDVVRWLIVQKQTSTTILQPEYHKVPVSQTSTDDDGFQQRLSRIDTNPVATLSHKKTGGNAQVDVAFNPNSKGQQPQIAIMDECGYWTVWDVIGNKKNNTRLSLQKCGHISEGLLSELPLITEFPAEKHGILFVGTAKVDSFWDDATQDADEANGLAGRSSHLLLWNREKYETIDLESNMALPRLSILAQSKVKPDSILDIRVSPVDQNHIFILTMRNLYWIDLFAPSRGEDASPKPTILAACPHIIDGEGLRMTTCSASEDRQDAAMVFTFSPSHRQVHTYWFERSKDKGLPEWHRQVLTFPHENAASQGNIQSLEIHPVQLTRKGHSASGLGSKYLDAGVHFYQGSMLTKDLGVRYCICASVKDHDMQITLPTGRVGRSKTDQAHRWRKKRKQFLRQMGDAFVLPDGIADAELDELVRPPFQSKDLGSQDTRASGVLGPIHLKFEFICRALRDHLFAISTQSHDIPSGLLSAIQGHIAEGLAEGSLPLSTWKEISEGVDNQQLENGDDAAQHDMLDLFLEDDGHTVVTQLGRQTSQEWVRSLISLSHLNQTYVDLWLDLLEGRLPEEDERARQGWVADIARDMFLATAGVMVQDVPLLGAAGGDDGEERLQSQATSVRIKSSQSSDPVIPSSPTSTTSNTTSDAAIRRLQLLAPSLRLDKMASAKQSTVLSYWPTERGVSTENYVSSVAVASDRKFDEARQRLRKIENKRKAQAEKYKLPPFMRQGGESRRATQGSSQVLSQRDEVTELPALPAPPPAQFMSSQQRVPEASQSQGLFGPSFAMSQPVSGVFGDRKKVKKGKRKSGFR</sequence>
<protein>
    <submittedName>
        <fullName evidence="5">Rna polymerase i-specific transcription-initiation factor rrn6</fullName>
    </submittedName>
</protein>
<dbReference type="Proteomes" id="UP000554235">
    <property type="component" value="Unassembled WGS sequence"/>
</dbReference>
<evidence type="ECO:0000259" key="2">
    <source>
        <dbReference type="Pfam" id="PF10214"/>
    </source>
</evidence>
<keyword evidence="6" id="KW-1185">Reference proteome</keyword>
<evidence type="ECO:0000313" key="6">
    <source>
        <dbReference type="Proteomes" id="UP000554235"/>
    </source>
</evidence>
<dbReference type="GO" id="GO:0001179">
    <property type="term" value="F:RNA polymerase I general transcription initiation factor binding"/>
    <property type="evidence" value="ECO:0007669"/>
    <property type="project" value="TreeGrafter"/>
</dbReference>
<feature type="region of interest" description="Disordered" evidence="1">
    <location>
        <begin position="915"/>
        <end position="1012"/>
    </location>
</feature>
<evidence type="ECO:0000259" key="3">
    <source>
        <dbReference type="Pfam" id="PF20639"/>
    </source>
</evidence>
<name>A0A8H4P6D2_9HYPO</name>
<evidence type="ECO:0000259" key="4">
    <source>
        <dbReference type="Pfam" id="PF20640"/>
    </source>
</evidence>
<feature type="compositionally biased region" description="Polar residues" evidence="1">
    <location>
        <begin position="965"/>
        <end position="980"/>
    </location>
</feature>
<gene>
    <name evidence="5" type="ORF">FALBO_14237</name>
</gene>
<accession>A0A8H4P6D2</accession>
<evidence type="ECO:0000256" key="1">
    <source>
        <dbReference type="SAM" id="MobiDB-lite"/>
    </source>
</evidence>
<feature type="compositionally biased region" description="Basic residues" evidence="1">
    <location>
        <begin position="1000"/>
        <end position="1012"/>
    </location>
</feature>
<feature type="compositionally biased region" description="Polar residues" evidence="1">
    <location>
        <begin position="937"/>
        <end position="946"/>
    </location>
</feature>
<proteinExistence type="predicted"/>
<dbReference type="InterPro" id="IPR048537">
    <property type="entry name" value="RRN6_HB"/>
</dbReference>
<feature type="domain" description="RRN6 beta-propeller" evidence="2">
    <location>
        <begin position="116"/>
        <end position="494"/>
    </location>
</feature>
<keyword evidence="5" id="KW-0648">Protein biosynthesis</keyword>
<dbReference type="InterPro" id="IPR019350">
    <property type="entry name" value="RNA_pol_I-sp_TIF_RRN6-like"/>
</dbReference>
<organism evidence="5 6">
    <name type="scientific">Fusarium albosuccineum</name>
    <dbReference type="NCBI Taxonomy" id="1237068"/>
    <lineage>
        <taxon>Eukaryota</taxon>
        <taxon>Fungi</taxon>
        <taxon>Dikarya</taxon>
        <taxon>Ascomycota</taxon>
        <taxon>Pezizomycotina</taxon>
        <taxon>Sordariomycetes</taxon>
        <taxon>Hypocreomycetidae</taxon>
        <taxon>Hypocreales</taxon>
        <taxon>Nectriaceae</taxon>
        <taxon>Fusarium</taxon>
        <taxon>Fusarium decemcellulare species complex</taxon>
    </lineage>
</organism>
<keyword evidence="5" id="KW-0396">Initiation factor</keyword>
<dbReference type="InterPro" id="IPR048535">
    <property type="entry name" value="RRN6_beta-prop"/>
</dbReference>
<evidence type="ECO:0000313" key="5">
    <source>
        <dbReference type="EMBL" id="KAF4459018.1"/>
    </source>
</evidence>
<dbReference type="GO" id="GO:0042790">
    <property type="term" value="P:nucleolar large rRNA transcription by RNA polymerase I"/>
    <property type="evidence" value="ECO:0007669"/>
    <property type="project" value="TreeGrafter"/>
</dbReference>